<reference evidence="2 3" key="1">
    <citation type="journal article" date="2014" name="Int. J. Syst. Evol. Microbiol.">
        <title>Leptospira mayottensis sp. nov., a pathogenic species of the genus Leptospira isolated from humans.</title>
        <authorList>
            <person name="Bourhy P."/>
            <person name="Collet L."/>
            <person name="Brisse S."/>
            <person name="Picardeau M."/>
        </authorList>
    </citation>
    <scope>NUCLEOTIDE SEQUENCE [LARGE SCALE GENOMIC DNA]</scope>
    <source>
        <strain evidence="2 3">200901122</strain>
    </source>
</reference>
<dbReference type="NCBIfam" id="NF047440">
    <property type="entry name" value="LA3751_2_3_fam"/>
    <property type="match status" value="1"/>
</dbReference>
<dbReference type="EMBL" id="AKWM02000002">
    <property type="protein sequence ID" value="EKS02199.1"/>
    <property type="molecule type" value="Genomic_DNA"/>
</dbReference>
<evidence type="ECO:0000313" key="2">
    <source>
        <dbReference type="EMBL" id="EKS02199.1"/>
    </source>
</evidence>
<feature type="transmembrane region" description="Helical" evidence="1">
    <location>
        <begin position="363"/>
        <end position="380"/>
    </location>
</feature>
<gene>
    <name evidence="2" type="ORF">LEP1GSC125_0807</name>
</gene>
<feature type="transmembrane region" description="Helical" evidence="1">
    <location>
        <begin position="33"/>
        <end position="51"/>
    </location>
</feature>
<feature type="transmembrane region" description="Helical" evidence="1">
    <location>
        <begin position="392"/>
        <end position="412"/>
    </location>
</feature>
<feature type="transmembrane region" description="Helical" evidence="1">
    <location>
        <begin position="338"/>
        <end position="357"/>
    </location>
</feature>
<dbReference type="Proteomes" id="UP000001343">
    <property type="component" value="Unassembled WGS sequence"/>
</dbReference>
<keyword evidence="1" id="KW-0812">Transmembrane</keyword>
<protein>
    <submittedName>
        <fullName evidence="2">Membrane protein</fullName>
    </submittedName>
</protein>
<feature type="transmembrane region" description="Helical" evidence="1">
    <location>
        <begin position="160"/>
        <end position="184"/>
    </location>
</feature>
<proteinExistence type="predicted"/>
<sequence length="534" mass="62288">MFFKDIIKVHPSKSTLLIKDQIKTMTQKIKEQWAVLLLLFIVPVLHIWIGTENSYIADSALKAMQTDSLIQSGFRTEELRYPAQELDPYHEAFFLPGTGFAKEIRGKFIGQYPIAFSFVSSLFRLAGITWKWMPMLLSFFTVLSLYLLSKRKLISQRTVLLGYGATIIFALSLDFSEYSIYFLFNSLGFSWWLRHRELKKSRYLYFALIACSIPIWLRLESLLFLGSLVLSEILILGRNTRHLIKELNPFAVLFSLSPMFPFFLWNFWNYGHILGVRFIFNYGNDNVAFFDRILRFISITFVNYVDGIPKFGLFFCSSFLLLPVLYYVFFKNERNEKINFLLMVIGLNTVLVGILAPNDGITITGRYLILTIIPLLILWENWKPHASKIWKILSVTLIVFSFLISGLILKILQHSTKQERIYRDFYARSETSLWIFTDPILCGQAGSDHLSKKILCFNSETNLDRILKNLESIPSLTVFEMNEKEFRNLENKIPMILSSESRTILKEKLNLRFQKEKNPPIYKGVVATRYNRSF</sequence>
<feature type="transmembrane region" description="Helical" evidence="1">
    <location>
        <begin position="204"/>
        <end position="235"/>
    </location>
</feature>
<comment type="caution">
    <text evidence="2">The sequence shown here is derived from an EMBL/GenBank/DDBJ whole genome shotgun (WGS) entry which is preliminary data.</text>
</comment>
<dbReference type="AlphaFoldDB" id="A0AA87MSS5"/>
<accession>A0AA87MSS5</accession>
<feature type="transmembrane region" description="Helical" evidence="1">
    <location>
        <begin position="130"/>
        <end position="148"/>
    </location>
</feature>
<feature type="transmembrane region" description="Helical" evidence="1">
    <location>
        <begin position="311"/>
        <end position="329"/>
    </location>
</feature>
<feature type="transmembrane region" description="Helical" evidence="1">
    <location>
        <begin position="247"/>
        <end position="268"/>
    </location>
</feature>
<keyword evidence="1" id="KW-1133">Transmembrane helix</keyword>
<dbReference type="InterPro" id="IPR059217">
    <property type="entry name" value="LA3751_2-like"/>
</dbReference>
<evidence type="ECO:0000313" key="3">
    <source>
        <dbReference type="Proteomes" id="UP000001343"/>
    </source>
</evidence>
<keyword evidence="1" id="KW-0472">Membrane</keyword>
<name>A0AA87MSS5_9LEPT</name>
<evidence type="ECO:0000256" key="1">
    <source>
        <dbReference type="SAM" id="Phobius"/>
    </source>
</evidence>
<organism evidence="2 3">
    <name type="scientific">Leptospira mayottensis 200901122</name>
    <dbReference type="NCBI Taxonomy" id="1193010"/>
    <lineage>
        <taxon>Bacteria</taxon>
        <taxon>Pseudomonadati</taxon>
        <taxon>Spirochaetota</taxon>
        <taxon>Spirochaetia</taxon>
        <taxon>Leptospirales</taxon>
        <taxon>Leptospiraceae</taxon>
        <taxon>Leptospira</taxon>
    </lineage>
</organism>